<dbReference type="InterPro" id="IPR036390">
    <property type="entry name" value="WH_DNA-bd_sf"/>
</dbReference>
<dbReference type="InterPro" id="IPR001034">
    <property type="entry name" value="DeoR_HTH"/>
</dbReference>
<gene>
    <name evidence="4" type="ORF">A3A04_00700</name>
</gene>
<dbReference type="Pfam" id="PF08220">
    <property type="entry name" value="HTH_DeoR"/>
    <property type="match status" value="1"/>
</dbReference>
<evidence type="ECO:0000313" key="5">
    <source>
        <dbReference type="Proteomes" id="UP000178517"/>
    </source>
</evidence>
<dbReference type="EMBL" id="MHJI01000010">
    <property type="protein sequence ID" value="OGY66070.1"/>
    <property type="molecule type" value="Genomic_DNA"/>
</dbReference>
<dbReference type="SUPFAM" id="SSF46785">
    <property type="entry name" value="Winged helix' DNA-binding domain"/>
    <property type="match status" value="1"/>
</dbReference>
<accession>A0A1G1ZQP3</accession>
<dbReference type="Proteomes" id="UP000178517">
    <property type="component" value="Unassembled WGS sequence"/>
</dbReference>
<dbReference type="GO" id="GO:0003700">
    <property type="term" value="F:DNA-binding transcription factor activity"/>
    <property type="evidence" value="ECO:0007669"/>
    <property type="project" value="InterPro"/>
</dbReference>
<proteinExistence type="predicted"/>
<reference evidence="4 5" key="1">
    <citation type="journal article" date="2016" name="Nat. Commun.">
        <title>Thousands of microbial genomes shed light on interconnected biogeochemical processes in an aquifer system.</title>
        <authorList>
            <person name="Anantharaman K."/>
            <person name="Brown C.T."/>
            <person name="Hug L.A."/>
            <person name="Sharon I."/>
            <person name="Castelle C.J."/>
            <person name="Probst A.J."/>
            <person name="Thomas B.C."/>
            <person name="Singh A."/>
            <person name="Wilkins M.J."/>
            <person name="Karaoz U."/>
            <person name="Brodie E.L."/>
            <person name="Williams K.H."/>
            <person name="Hubbard S.S."/>
            <person name="Banfield J.F."/>
        </authorList>
    </citation>
    <scope>NUCLEOTIDE SEQUENCE [LARGE SCALE GENOMIC DNA]</scope>
</reference>
<name>A0A1G1ZQP3_9BACT</name>
<evidence type="ECO:0000313" key="4">
    <source>
        <dbReference type="EMBL" id="OGY66070.1"/>
    </source>
</evidence>
<comment type="caution">
    <text evidence="4">The sequence shown here is derived from an EMBL/GenBank/DDBJ whole genome shotgun (WGS) entry which is preliminary data.</text>
</comment>
<feature type="domain" description="HTH deoR-type" evidence="3">
    <location>
        <begin position="161"/>
        <end position="211"/>
    </location>
</feature>
<evidence type="ECO:0000256" key="1">
    <source>
        <dbReference type="ARBA" id="ARBA00023015"/>
    </source>
</evidence>
<protein>
    <recommendedName>
        <fullName evidence="3">HTH deoR-type domain-containing protein</fullName>
    </recommendedName>
</protein>
<sequence>MNELSRKINNIGYDVLSCASSPSLPFSTMHETLIVRMIEEGACEYFEDLARDLFILKSILELEEKISMISHKDAGHIYEEIDEIHAMISLEKEEDVGVVNAIASESLPASSFTQSLDDLIKTAQSRTLVARMEGGESKENNNEDREGLAHVGTQQGNPAIRQSAILEKIKNDGSCRMKDILHSFPENSERTLRNDLQKLCDQEMIRRIGNGGPYTFYTSRP</sequence>
<dbReference type="AlphaFoldDB" id="A0A1G1ZQP3"/>
<keyword evidence="1" id="KW-0805">Transcription regulation</keyword>
<evidence type="ECO:0000259" key="3">
    <source>
        <dbReference type="Pfam" id="PF08220"/>
    </source>
</evidence>
<keyword evidence="2" id="KW-0804">Transcription</keyword>
<organism evidence="4 5">
    <name type="scientific">Candidatus Harrisonbacteria bacterium RIFCSPLOWO2_01_FULL_40_28</name>
    <dbReference type="NCBI Taxonomy" id="1798406"/>
    <lineage>
        <taxon>Bacteria</taxon>
        <taxon>Candidatus Harrisoniibacteriota</taxon>
    </lineage>
</organism>
<evidence type="ECO:0000256" key="2">
    <source>
        <dbReference type="ARBA" id="ARBA00023163"/>
    </source>
</evidence>